<feature type="domain" description="Helicase ATP-binding" evidence="6">
    <location>
        <begin position="39"/>
        <end position="207"/>
    </location>
</feature>
<proteinExistence type="inferred from homology"/>
<keyword evidence="4" id="KW-0067">ATP-binding</keyword>
<dbReference type="InterPro" id="IPR050079">
    <property type="entry name" value="DEAD_box_RNA_helicase"/>
</dbReference>
<comment type="caution">
    <text evidence="8">The sequence shown here is derived from an EMBL/GenBank/DDBJ whole genome shotgun (WGS) entry which is preliminary data.</text>
</comment>
<dbReference type="InterPro" id="IPR014001">
    <property type="entry name" value="Helicase_ATP-bd"/>
</dbReference>
<evidence type="ECO:0000313" key="8">
    <source>
        <dbReference type="EMBL" id="RZS74734.1"/>
    </source>
</evidence>
<evidence type="ECO:0000256" key="3">
    <source>
        <dbReference type="ARBA" id="ARBA00022806"/>
    </source>
</evidence>
<protein>
    <submittedName>
        <fullName evidence="8">ATP-independent RNA helicase DbpA</fullName>
    </submittedName>
</protein>
<dbReference type="Pfam" id="PF00270">
    <property type="entry name" value="DEAD"/>
    <property type="match status" value="1"/>
</dbReference>
<dbReference type="CDD" id="cd18787">
    <property type="entry name" value="SF2_C_DEAD"/>
    <property type="match status" value="1"/>
</dbReference>
<name>A0A4Q7N243_9BACT</name>
<keyword evidence="1" id="KW-0547">Nucleotide-binding</keyword>
<keyword evidence="3 8" id="KW-0347">Helicase</keyword>
<dbReference type="GO" id="GO:0005524">
    <property type="term" value="F:ATP binding"/>
    <property type="evidence" value="ECO:0007669"/>
    <property type="project" value="UniProtKB-KW"/>
</dbReference>
<dbReference type="SUPFAM" id="SSF52540">
    <property type="entry name" value="P-loop containing nucleoside triphosphate hydrolases"/>
    <property type="match status" value="1"/>
</dbReference>
<dbReference type="PROSITE" id="PS51194">
    <property type="entry name" value="HELICASE_CTER"/>
    <property type="match status" value="1"/>
</dbReference>
<dbReference type="SMART" id="SM00487">
    <property type="entry name" value="DEXDc"/>
    <property type="match status" value="1"/>
</dbReference>
<evidence type="ECO:0000256" key="4">
    <source>
        <dbReference type="ARBA" id="ARBA00022840"/>
    </source>
</evidence>
<dbReference type="InterPro" id="IPR027417">
    <property type="entry name" value="P-loop_NTPase"/>
</dbReference>
<evidence type="ECO:0000259" key="6">
    <source>
        <dbReference type="PROSITE" id="PS51192"/>
    </source>
</evidence>
<organism evidence="8 9">
    <name type="scientific">Pseudobacter ginsenosidimutans</name>
    <dbReference type="NCBI Taxonomy" id="661488"/>
    <lineage>
        <taxon>Bacteria</taxon>
        <taxon>Pseudomonadati</taxon>
        <taxon>Bacteroidota</taxon>
        <taxon>Chitinophagia</taxon>
        <taxon>Chitinophagales</taxon>
        <taxon>Chitinophagaceae</taxon>
        <taxon>Pseudobacter</taxon>
    </lineage>
</organism>
<dbReference type="PROSITE" id="PS51192">
    <property type="entry name" value="HELICASE_ATP_BIND_1"/>
    <property type="match status" value="1"/>
</dbReference>
<dbReference type="Pfam" id="PF00271">
    <property type="entry name" value="Helicase_C"/>
    <property type="match status" value="1"/>
</dbReference>
<dbReference type="InterPro" id="IPR001650">
    <property type="entry name" value="Helicase_C-like"/>
</dbReference>
<evidence type="ECO:0000256" key="2">
    <source>
        <dbReference type="ARBA" id="ARBA00022801"/>
    </source>
</evidence>
<dbReference type="InterPro" id="IPR011545">
    <property type="entry name" value="DEAD/DEAH_box_helicase_dom"/>
</dbReference>
<dbReference type="Gene3D" id="3.40.50.300">
    <property type="entry name" value="P-loop containing nucleotide triphosphate hydrolases"/>
    <property type="match status" value="2"/>
</dbReference>
<feature type="domain" description="Helicase C-terminal" evidence="7">
    <location>
        <begin position="232"/>
        <end position="382"/>
    </location>
</feature>
<dbReference type="PANTHER" id="PTHR47959:SF1">
    <property type="entry name" value="ATP-DEPENDENT RNA HELICASE DBPA"/>
    <property type="match status" value="1"/>
</dbReference>
<keyword evidence="2" id="KW-0378">Hydrolase</keyword>
<dbReference type="InterPro" id="IPR044742">
    <property type="entry name" value="DEAD/DEAH_RhlB"/>
</dbReference>
<dbReference type="Proteomes" id="UP000293874">
    <property type="component" value="Unassembled WGS sequence"/>
</dbReference>
<dbReference type="EMBL" id="SGXA01000001">
    <property type="protein sequence ID" value="RZS74734.1"/>
    <property type="molecule type" value="Genomic_DNA"/>
</dbReference>
<dbReference type="GO" id="GO:0003676">
    <property type="term" value="F:nucleic acid binding"/>
    <property type="evidence" value="ECO:0007669"/>
    <property type="project" value="InterPro"/>
</dbReference>
<accession>A0A4Q7N243</accession>
<dbReference type="Pfam" id="PF03880">
    <property type="entry name" value="DbpA"/>
    <property type="match status" value="1"/>
</dbReference>
<dbReference type="GO" id="GO:0003724">
    <property type="term" value="F:RNA helicase activity"/>
    <property type="evidence" value="ECO:0007669"/>
    <property type="project" value="TreeGrafter"/>
</dbReference>
<dbReference type="GO" id="GO:0005829">
    <property type="term" value="C:cytosol"/>
    <property type="evidence" value="ECO:0007669"/>
    <property type="project" value="TreeGrafter"/>
</dbReference>
<dbReference type="Gene3D" id="3.30.70.330">
    <property type="match status" value="1"/>
</dbReference>
<dbReference type="PANTHER" id="PTHR47959">
    <property type="entry name" value="ATP-DEPENDENT RNA HELICASE RHLE-RELATED"/>
    <property type="match status" value="1"/>
</dbReference>
<comment type="similarity">
    <text evidence="5">Belongs to the DEAD box helicase family.</text>
</comment>
<reference evidence="8 9" key="1">
    <citation type="submission" date="2019-02" db="EMBL/GenBank/DDBJ databases">
        <title>Genomic Encyclopedia of Type Strains, Phase IV (KMG-IV): sequencing the most valuable type-strain genomes for metagenomic binning, comparative biology and taxonomic classification.</title>
        <authorList>
            <person name="Goeker M."/>
        </authorList>
    </citation>
    <scope>NUCLEOTIDE SEQUENCE [LARGE SCALE GENOMIC DNA]</scope>
    <source>
        <strain evidence="8 9">DSM 18116</strain>
    </source>
</reference>
<evidence type="ECO:0000313" key="9">
    <source>
        <dbReference type="Proteomes" id="UP000293874"/>
    </source>
</evidence>
<dbReference type="CDD" id="cd00268">
    <property type="entry name" value="DEADc"/>
    <property type="match status" value="1"/>
</dbReference>
<dbReference type="InterPro" id="IPR012677">
    <property type="entry name" value="Nucleotide-bd_a/b_plait_sf"/>
</dbReference>
<dbReference type="GO" id="GO:0016787">
    <property type="term" value="F:hydrolase activity"/>
    <property type="evidence" value="ECO:0007669"/>
    <property type="project" value="UniProtKB-KW"/>
</dbReference>
<dbReference type="AlphaFoldDB" id="A0A4Q7N243"/>
<dbReference type="SMART" id="SM00490">
    <property type="entry name" value="HELICc"/>
    <property type="match status" value="1"/>
</dbReference>
<evidence type="ECO:0000256" key="1">
    <source>
        <dbReference type="ARBA" id="ARBA00022741"/>
    </source>
</evidence>
<evidence type="ECO:0000256" key="5">
    <source>
        <dbReference type="ARBA" id="ARBA00038437"/>
    </source>
</evidence>
<sequence>MPPRNLAYFRAMNNASFSIETTLNNLRINELNEMQLASLEANKTPHDIVLLSDTGSGKTLSFLLPIAEKLDRSKQYTQALIIAPSRELALQIEQVFKKMGTGFKITCCYGGHLRETEENNLKQAPALIVGTPGRLADHIRRNNIDTTHIETLVLDEFDKALEQGFEEEMSFIIQSIPALKKRILTSATDAVEVPGFVGLQDDAVKINFLTGEKSAALEVKMVWSDDKDKSATLFKLICALGNRSTIIFCNQREFVEQVSAMLKENGIVNVFYHGAMEQRDRDSALCKFRNGSSNVLVTTDLAARGLDIPNIRYIIHYQLPDTKETFTHRNGRTARMDASGTAILILAPHERVPAFISPAPTVIELPEKVEIPDKPVWATLFIAAGKKDKVNKVDIVGFLTNKGQLKKEDVGLIEVKDFFSFVAIRKSRASHTLNLVQSEKIKNKKVKIDIAK</sequence>
<dbReference type="InterPro" id="IPR005580">
    <property type="entry name" value="DbpA/CsdA_RNA-bd_dom"/>
</dbReference>
<gene>
    <name evidence="8" type="ORF">EV199_0585</name>
</gene>
<evidence type="ECO:0000259" key="7">
    <source>
        <dbReference type="PROSITE" id="PS51194"/>
    </source>
</evidence>
<keyword evidence="9" id="KW-1185">Reference proteome</keyword>